<keyword evidence="7" id="KW-0234">DNA repair</keyword>
<feature type="domain" description="Helicase ATP-binding" evidence="8">
    <location>
        <begin position="273"/>
        <end position="427"/>
    </location>
</feature>
<dbReference type="InterPro" id="IPR047112">
    <property type="entry name" value="RecG/Mfd"/>
</dbReference>
<dbReference type="InterPro" id="IPR014001">
    <property type="entry name" value="Helicase_ATP-bd"/>
</dbReference>
<evidence type="ECO:0000259" key="8">
    <source>
        <dbReference type="PROSITE" id="PS51192"/>
    </source>
</evidence>
<dbReference type="GO" id="GO:0003678">
    <property type="term" value="F:DNA helicase activity"/>
    <property type="evidence" value="ECO:0007669"/>
    <property type="project" value="TreeGrafter"/>
</dbReference>
<keyword evidence="5" id="KW-0067">ATP-binding</keyword>
<evidence type="ECO:0000256" key="6">
    <source>
        <dbReference type="ARBA" id="ARBA00023125"/>
    </source>
</evidence>
<evidence type="ECO:0000256" key="7">
    <source>
        <dbReference type="ARBA" id="ARBA00023204"/>
    </source>
</evidence>
<dbReference type="SUPFAM" id="SSF50249">
    <property type="entry name" value="Nucleic acid-binding proteins"/>
    <property type="match status" value="1"/>
</dbReference>
<evidence type="ECO:0000259" key="9">
    <source>
        <dbReference type="PROSITE" id="PS51194"/>
    </source>
</evidence>
<keyword evidence="3" id="KW-0378">Hydrolase</keyword>
<proteinExistence type="predicted"/>
<evidence type="ECO:0000313" key="11">
    <source>
        <dbReference type="Proteomes" id="UP000177979"/>
    </source>
</evidence>
<dbReference type="STRING" id="1817722.A2703_02390"/>
<dbReference type="Gene3D" id="3.40.50.300">
    <property type="entry name" value="P-loop containing nucleotide triphosphate hydrolases"/>
    <property type="match status" value="2"/>
</dbReference>
<evidence type="ECO:0000256" key="4">
    <source>
        <dbReference type="ARBA" id="ARBA00022806"/>
    </source>
</evidence>
<evidence type="ECO:0000256" key="2">
    <source>
        <dbReference type="ARBA" id="ARBA00022763"/>
    </source>
</evidence>
<dbReference type="AlphaFoldDB" id="A0A1F5EUZ6"/>
<dbReference type="PROSITE" id="PS51192">
    <property type="entry name" value="HELICASE_ATP_BIND_1"/>
    <property type="match status" value="1"/>
</dbReference>
<name>A0A1F5EUZ6_9BACT</name>
<dbReference type="SMART" id="SM00487">
    <property type="entry name" value="DEXDc"/>
    <property type="match status" value="1"/>
</dbReference>
<dbReference type="Pfam" id="PF00271">
    <property type="entry name" value="Helicase_C"/>
    <property type="match status" value="1"/>
</dbReference>
<evidence type="ECO:0000256" key="1">
    <source>
        <dbReference type="ARBA" id="ARBA00022741"/>
    </source>
</evidence>
<dbReference type="InterPro" id="IPR027417">
    <property type="entry name" value="P-loop_NTPase"/>
</dbReference>
<dbReference type="Pfam" id="PF00270">
    <property type="entry name" value="DEAD"/>
    <property type="match status" value="1"/>
</dbReference>
<dbReference type="SMART" id="SM00490">
    <property type="entry name" value="HELICc"/>
    <property type="match status" value="1"/>
</dbReference>
<keyword evidence="4" id="KW-0347">Helicase</keyword>
<dbReference type="Pfam" id="PF17191">
    <property type="entry name" value="RecG_wedge"/>
    <property type="match status" value="1"/>
</dbReference>
<dbReference type="SUPFAM" id="SSF52540">
    <property type="entry name" value="P-loop containing nucleoside triphosphate hydrolases"/>
    <property type="match status" value="1"/>
</dbReference>
<gene>
    <name evidence="10" type="ORF">A2703_02390</name>
</gene>
<dbReference type="CDD" id="cd04488">
    <property type="entry name" value="RecG_wedge_OBF"/>
    <property type="match status" value="1"/>
</dbReference>
<dbReference type="PANTHER" id="PTHR47964">
    <property type="entry name" value="ATP-DEPENDENT DNA HELICASE HOMOLOG RECG, CHLOROPLASTIC"/>
    <property type="match status" value="1"/>
</dbReference>
<organism evidence="10 11">
    <name type="scientific">Candidatus Collierbacteria bacterium RIFCSPHIGHO2_01_FULL_50_25</name>
    <dbReference type="NCBI Taxonomy" id="1817722"/>
    <lineage>
        <taxon>Bacteria</taxon>
        <taxon>Candidatus Collieribacteriota</taxon>
    </lineage>
</organism>
<dbReference type="GO" id="GO:0016787">
    <property type="term" value="F:hydrolase activity"/>
    <property type="evidence" value="ECO:0007669"/>
    <property type="project" value="UniProtKB-KW"/>
</dbReference>
<dbReference type="InterPro" id="IPR012340">
    <property type="entry name" value="NA-bd_OB-fold"/>
</dbReference>
<dbReference type="InterPro" id="IPR033454">
    <property type="entry name" value="RecG_wedge"/>
</dbReference>
<comment type="caution">
    <text evidence="10">The sequence shown here is derived from an EMBL/GenBank/DDBJ whole genome shotgun (WGS) entry which is preliminary data.</text>
</comment>
<dbReference type="GO" id="GO:0003677">
    <property type="term" value="F:DNA binding"/>
    <property type="evidence" value="ECO:0007669"/>
    <property type="project" value="UniProtKB-KW"/>
</dbReference>
<keyword evidence="6" id="KW-0238">DNA-binding</keyword>
<sequence>MASNKLLPEDTLDLIPGIGPAFQKTLARLDLHSLRDLLHHYPSRYLDYRIHTPIKDLTEKKDVSFVATIGEPNRFVSRTGKLIIQAIASDKTGKIKLTWFNTPYIARVICPGQTYLVAGKTSFWGESLTLVAPIIEPKGAVSLHTHGLVPIYPLTSRLTSRFLRQKVHLALTRSQIKDPLSARLVKENNLVSYQESLTNIHFPKGMTDQLKADERLAFNHHLAINLSNQIEFARLPPAPVIALDRKLHNNLLGTLPFELTKGQVKAVENGYEDLSKNHLTHRLIQGETGSGKTVVVYFYAAVTIAAGNSLCLLAPTEILAAQHYQSFLKLGLSKEQVVEVTAKKPLRHLPGKPAVFIGTHALLTQLPQKLPFPLAVVVIDEQHKFGVEQRQKLTLRDPSPHLFNLTATPIPRTLALGLFGEVAVTTLKQKPKNRLPVKTWIVTPSRYKNSQNWIEEQIRSGSKIFVVTPLIHHSDKIIAESVEKTFLEYQKKYGKLTGVGLIHGQMKPEKIEAAVSAFKKETGGILVSTTIIEVGIDIPEADVIIVHSAERFGLASLHQLRGRVGRGARQSYCLLIPGSDEQEEEDRLRLLEKYHSGLILSKMDLRLRGSGELFGTKQHGWLPVRLKNFWNKNLFRKARVLAKKMVEQNETEAGVIANRLITW</sequence>
<evidence type="ECO:0000256" key="5">
    <source>
        <dbReference type="ARBA" id="ARBA00022840"/>
    </source>
</evidence>
<protein>
    <submittedName>
        <fullName evidence="10">Uncharacterized protein</fullName>
    </submittedName>
</protein>
<dbReference type="EMBL" id="MFAG01000039">
    <property type="protein sequence ID" value="OGD71190.1"/>
    <property type="molecule type" value="Genomic_DNA"/>
</dbReference>
<dbReference type="InterPro" id="IPR011545">
    <property type="entry name" value="DEAD/DEAH_box_helicase_dom"/>
</dbReference>
<dbReference type="PANTHER" id="PTHR47964:SF1">
    <property type="entry name" value="ATP-DEPENDENT DNA HELICASE HOMOLOG RECG, CHLOROPLASTIC"/>
    <property type="match status" value="1"/>
</dbReference>
<keyword evidence="2" id="KW-0227">DNA damage</keyword>
<evidence type="ECO:0000256" key="3">
    <source>
        <dbReference type="ARBA" id="ARBA00022801"/>
    </source>
</evidence>
<dbReference type="GO" id="GO:0005524">
    <property type="term" value="F:ATP binding"/>
    <property type="evidence" value="ECO:0007669"/>
    <property type="project" value="UniProtKB-KW"/>
</dbReference>
<dbReference type="InterPro" id="IPR001650">
    <property type="entry name" value="Helicase_C-like"/>
</dbReference>
<evidence type="ECO:0000313" key="10">
    <source>
        <dbReference type="EMBL" id="OGD71190.1"/>
    </source>
</evidence>
<accession>A0A1F5EUZ6</accession>
<reference evidence="10 11" key="1">
    <citation type="journal article" date="2016" name="Nat. Commun.">
        <title>Thousands of microbial genomes shed light on interconnected biogeochemical processes in an aquifer system.</title>
        <authorList>
            <person name="Anantharaman K."/>
            <person name="Brown C.T."/>
            <person name="Hug L.A."/>
            <person name="Sharon I."/>
            <person name="Castelle C.J."/>
            <person name="Probst A.J."/>
            <person name="Thomas B.C."/>
            <person name="Singh A."/>
            <person name="Wilkins M.J."/>
            <person name="Karaoz U."/>
            <person name="Brodie E.L."/>
            <person name="Williams K.H."/>
            <person name="Hubbard S.S."/>
            <person name="Banfield J.F."/>
        </authorList>
    </citation>
    <scope>NUCLEOTIDE SEQUENCE [LARGE SCALE GENOMIC DNA]</scope>
</reference>
<dbReference type="PROSITE" id="PS51194">
    <property type="entry name" value="HELICASE_CTER"/>
    <property type="match status" value="1"/>
</dbReference>
<dbReference type="GO" id="GO:0006281">
    <property type="term" value="P:DNA repair"/>
    <property type="evidence" value="ECO:0007669"/>
    <property type="project" value="UniProtKB-KW"/>
</dbReference>
<keyword evidence="1" id="KW-0547">Nucleotide-binding</keyword>
<dbReference type="Proteomes" id="UP000177979">
    <property type="component" value="Unassembled WGS sequence"/>
</dbReference>
<feature type="domain" description="Helicase C-terminal" evidence="9">
    <location>
        <begin position="446"/>
        <end position="611"/>
    </location>
</feature>
<dbReference type="Gene3D" id="2.40.50.140">
    <property type="entry name" value="Nucleic acid-binding proteins"/>
    <property type="match status" value="1"/>
</dbReference>